<dbReference type="Proteomes" id="UP001239167">
    <property type="component" value="Unassembled WGS sequence"/>
</dbReference>
<proteinExistence type="predicted"/>
<sequence>MIPLLVALGIAAFVGTAIVVTRWDDIIDWLNDLIPRLKAAWQNLKRNIHHAAMIVYKWIKKKKLQIKHMLYCEENGEWTEETTTRIVAEEEVPEFIKNKIGKNEKDTDITREMEEVLQLEI</sequence>
<accession>A0ABT9Y4U9</accession>
<keyword evidence="2" id="KW-1185">Reference proteome</keyword>
<evidence type="ECO:0000313" key="1">
    <source>
        <dbReference type="EMBL" id="MDQ0202852.1"/>
    </source>
</evidence>
<gene>
    <name evidence="1" type="ORF">J2S01_000548</name>
</gene>
<name>A0ABT9Y4U9_9FIRM</name>
<organism evidence="1 2">
    <name type="scientific">Pectinatus haikarae</name>
    <dbReference type="NCBI Taxonomy" id="349096"/>
    <lineage>
        <taxon>Bacteria</taxon>
        <taxon>Bacillati</taxon>
        <taxon>Bacillota</taxon>
        <taxon>Negativicutes</taxon>
        <taxon>Selenomonadales</taxon>
        <taxon>Selenomonadaceae</taxon>
        <taxon>Pectinatus</taxon>
    </lineage>
</organism>
<dbReference type="RefSeq" id="WP_307222803.1">
    <property type="nucleotide sequence ID" value="NZ_CP116940.1"/>
</dbReference>
<protein>
    <submittedName>
        <fullName evidence="1">Uncharacterized protein</fullName>
    </submittedName>
</protein>
<evidence type="ECO:0000313" key="2">
    <source>
        <dbReference type="Proteomes" id="UP001239167"/>
    </source>
</evidence>
<dbReference type="EMBL" id="JAUSUE010000003">
    <property type="protein sequence ID" value="MDQ0202852.1"/>
    <property type="molecule type" value="Genomic_DNA"/>
</dbReference>
<reference evidence="1 2" key="1">
    <citation type="submission" date="2023-07" db="EMBL/GenBank/DDBJ databases">
        <title>Genomic Encyclopedia of Type Strains, Phase IV (KMG-IV): sequencing the most valuable type-strain genomes for metagenomic binning, comparative biology and taxonomic classification.</title>
        <authorList>
            <person name="Goeker M."/>
        </authorList>
    </citation>
    <scope>NUCLEOTIDE SEQUENCE [LARGE SCALE GENOMIC DNA]</scope>
    <source>
        <strain evidence="1 2">DSM 16980</strain>
    </source>
</reference>
<comment type="caution">
    <text evidence="1">The sequence shown here is derived from an EMBL/GenBank/DDBJ whole genome shotgun (WGS) entry which is preliminary data.</text>
</comment>